<comment type="caution">
    <text evidence="11">The sequence shown here is derived from an EMBL/GenBank/DDBJ whole genome shotgun (WGS) entry which is preliminary data.</text>
</comment>
<dbReference type="Pfam" id="PF00481">
    <property type="entry name" value="PP2C"/>
    <property type="match status" value="1"/>
</dbReference>
<evidence type="ECO:0000259" key="10">
    <source>
        <dbReference type="PROSITE" id="PS51746"/>
    </source>
</evidence>
<evidence type="ECO:0000313" key="12">
    <source>
        <dbReference type="Proteomes" id="UP001454036"/>
    </source>
</evidence>
<evidence type="ECO:0000256" key="9">
    <source>
        <dbReference type="RuleBase" id="RU003465"/>
    </source>
</evidence>
<dbReference type="EC" id="3.1.3.16" evidence="3"/>
<dbReference type="SMART" id="SM00332">
    <property type="entry name" value="PP2Cc"/>
    <property type="match status" value="1"/>
</dbReference>
<dbReference type="InterPro" id="IPR015655">
    <property type="entry name" value="PP2C"/>
</dbReference>
<reference evidence="11 12" key="1">
    <citation type="submission" date="2024-01" db="EMBL/GenBank/DDBJ databases">
        <title>The complete chloroplast genome sequence of Lithospermum erythrorhizon: insights into the phylogenetic relationship among Boraginaceae species and the maternal lineages of purple gromwells.</title>
        <authorList>
            <person name="Okada T."/>
            <person name="Watanabe K."/>
        </authorList>
    </citation>
    <scope>NUCLEOTIDE SEQUENCE [LARGE SCALE GENOMIC DNA]</scope>
</reference>
<evidence type="ECO:0000313" key="11">
    <source>
        <dbReference type="EMBL" id="GAA0171378.1"/>
    </source>
</evidence>
<evidence type="ECO:0000256" key="1">
    <source>
        <dbReference type="ARBA" id="ARBA00001936"/>
    </source>
</evidence>
<keyword evidence="7 9" id="KW-0904">Protein phosphatase</keyword>
<dbReference type="InterPro" id="IPR000222">
    <property type="entry name" value="PP2C_BS"/>
</dbReference>
<keyword evidence="6" id="KW-0460">Magnesium</keyword>
<sequence length="236" mass="25737">MADDDTNSSTSSLFSFPSSTTISAAENNNVRCVGRSGNCVTWGCTSVIGLRKEMEDAVKVVPGFMMRRCNHVGGCIAAPPSDALAPVHFFAVYDGHGGAQVAKFCELRMHEVVAEEWDQETVAEDEWHHKWEVILARSFERADNEILTNAVASEMVGSTAVVVLLSGCQIITSNCGDSRAVLCRGTETIPLSIDQKPDREDELARIEDQGGHVIYWNGARVFGVLSMSRAIGNFFF</sequence>
<keyword evidence="5 9" id="KW-0378">Hydrolase</keyword>
<accession>A0AAV3R905</accession>
<keyword evidence="8" id="KW-0464">Manganese</keyword>
<dbReference type="PANTHER" id="PTHR47992">
    <property type="entry name" value="PROTEIN PHOSPHATASE"/>
    <property type="match status" value="1"/>
</dbReference>
<organism evidence="11 12">
    <name type="scientific">Lithospermum erythrorhizon</name>
    <name type="common">Purple gromwell</name>
    <name type="synonym">Lithospermum officinale var. erythrorhizon</name>
    <dbReference type="NCBI Taxonomy" id="34254"/>
    <lineage>
        <taxon>Eukaryota</taxon>
        <taxon>Viridiplantae</taxon>
        <taxon>Streptophyta</taxon>
        <taxon>Embryophyta</taxon>
        <taxon>Tracheophyta</taxon>
        <taxon>Spermatophyta</taxon>
        <taxon>Magnoliopsida</taxon>
        <taxon>eudicotyledons</taxon>
        <taxon>Gunneridae</taxon>
        <taxon>Pentapetalae</taxon>
        <taxon>asterids</taxon>
        <taxon>lamiids</taxon>
        <taxon>Boraginales</taxon>
        <taxon>Boraginaceae</taxon>
        <taxon>Boraginoideae</taxon>
        <taxon>Lithospermeae</taxon>
        <taxon>Lithospermum</taxon>
    </lineage>
</organism>
<evidence type="ECO:0000256" key="2">
    <source>
        <dbReference type="ARBA" id="ARBA00001946"/>
    </source>
</evidence>
<dbReference type="GO" id="GO:0004722">
    <property type="term" value="F:protein serine/threonine phosphatase activity"/>
    <property type="evidence" value="ECO:0007669"/>
    <property type="project" value="UniProtKB-EC"/>
</dbReference>
<comment type="cofactor">
    <cofactor evidence="1">
        <name>Mn(2+)</name>
        <dbReference type="ChEBI" id="CHEBI:29035"/>
    </cofactor>
</comment>
<dbReference type="EMBL" id="BAABME010025041">
    <property type="protein sequence ID" value="GAA0171378.1"/>
    <property type="molecule type" value="Genomic_DNA"/>
</dbReference>
<proteinExistence type="inferred from homology"/>
<evidence type="ECO:0000256" key="5">
    <source>
        <dbReference type="ARBA" id="ARBA00022801"/>
    </source>
</evidence>
<dbReference type="PROSITE" id="PS01032">
    <property type="entry name" value="PPM_1"/>
    <property type="match status" value="1"/>
</dbReference>
<evidence type="ECO:0000256" key="8">
    <source>
        <dbReference type="ARBA" id="ARBA00023211"/>
    </source>
</evidence>
<protein>
    <recommendedName>
        <fullName evidence="3">protein-serine/threonine phosphatase</fullName>
        <ecNumber evidence="3">3.1.3.16</ecNumber>
    </recommendedName>
</protein>
<dbReference type="GO" id="GO:0046872">
    <property type="term" value="F:metal ion binding"/>
    <property type="evidence" value="ECO:0007669"/>
    <property type="project" value="UniProtKB-KW"/>
</dbReference>
<evidence type="ECO:0000256" key="4">
    <source>
        <dbReference type="ARBA" id="ARBA00022723"/>
    </source>
</evidence>
<comment type="cofactor">
    <cofactor evidence="2">
        <name>Mg(2+)</name>
        <dbReference type="ChEBI" id="CHEBI:18420"/>
    </cofactor>
</comment>
<dbReference type="AlphaFoldDB" id="A0AAV3R905"/>
<dbReference type="PROSITE" id="PS51746">
    <property type="entry name" value="PPM_2"/>
    <property type="match status" value="1"/>
</dbReference>
<feature type="domain" description="PPM-type phosphatase" evidence="10">
    <location>
        <begin position="41"/>
        <end position="236"/>
    </location>
</feature>
<dbReference type="Gene3D" id="3.60.40.10">
    <property type="entry name" value="PPM-type phosphatase domain"/>
    <property type="match status" value="1"/>
</dbReference>
<evidence type="ECO:0000256" key="7">
    <source>
        <dbReference type="ARBA" id="ARBA00022912"/>
    </source>
</evidence>
<name>A0AAV3R905_LITER</name>
<dbReference type="InterPro" id="IPR001932">
    <property type="entry name" value="PPM-type_phosphatase-like_dom"/>
</dbReference>
<evidence type="ECO:0000256" key="3">
    <source>
        <dbReference type="ARBA" id="ARBA00013081"/>
    </source>
</evidence>
<evidence type="ECO:0000256" key="6">
    <source>
        <dbReference type="ARBA" id="ARBA00022842"/>
    </source>
</evidence>
<comment type="similarity">
    <text evidence="9">Belongs to the PP2C family.</text>
</comment>
<keyword evidence="4" id="KW-0479">Metal-binding</keyword>
<dbReference type="CDD" id="cd00143">
    <property type="entry name" value="PP2Cc"/>
    <property type="match status" value="1"/>
</dbReference>
<dbReference type="Proteomes" id="UP001454036">
    <property type="component" value="Unassembled WGS sequence"/>
</dbReference>
<dbReference type="SUPFAM" id="SSF81606">
    <property type="entry name" value="PP2C-like"/>
    <property type="match status" value="1"/>
</dbReference>
<dbReference type="InterPro" id="IPR036457">
    <property type="entry name" value="PPM-type-like_dom_sf"/>
</dbReference>
<gene>
    <name evidence="11" type="ORF">LIER_41145</name>
</gene>
<keyword evidence="12" id="KW-1185">Reference proteome</keyword>